<keyword evidence="2" id="KW-1185">Reference proteome</keyword>
<dbReference type="Proteomes" id="UP000515512">
    <property type="component" value="Chromosome"/>
</dbReference>
<dbReference type="InterPro" id="IPR029058">
    <property type="entry name" value="AB_hydrolase_fold"/>
</dbReference>
<dbReference type="AlphaFoldDB" id="A0A7D6VBX6"/>
<dbReference type="SUPFAM" id="SSF53474">
    <property type="entry name" value="alpha/beta-Hydrolases"/>
    <property type="match status" value="1"/>
</dbReference>
<evidence type="ECO:0000313" key="1">
    <source>
        <dbReference type="EMBL" id="QLY29217.1"/>
    </source>
</evidence>
<dbReference type="KEGG" id="nhu:H0264_28590"/>
<organism evidence="1 2">
    <name type="scientific">Nocardia huaxiensis</name>
    <dbReference type="NCBI Taxonomy" id="2755382"/>
    <lineage>
        <taxon>Bacteria</taxon>
        <taxon>Bacillati</taxon>
        <taxon>Actinomycetota</taxon>
        <taxon>Actinomycetes</taxon>
        <taxon>Mycobacteriales</taxon>
        <taxon>Nocardiaceae</taxon>
        <taxon>Nocardia</taxon>
    </lineage>
</organism>
<reference evidence="1 2" key="1">
    <citation type="submission" date="2020-07" db="EMBL/GenBank/DDBJ databases">
        <authorList>
            <person name="Zhuang K."/>
            <person name="Ran Y."/>
        </authorList>
    </citation>
    <scope>NUCLEOTIDE SEQUENCE [LARGE SCALE GENOMIC DNA]</scope>
    <source>
        <strain evidence="1 2">WCH-YHL-001</strain>
    </source>
</reference>
<dbReference type="Gene3D" id="3.40.50.1820">
    <property type="entry name" value="alpha/beta hydrolase"/>
    <property type="match status" value="1"/>
</dbReference>
<protein>
    <recommendedName>
        <fullName evidence="3">Esterase</fullName>
    </recommendedName>
</protein>
<name>A0A7D6VBX6_9NOCA</name>
<accession>A0A7D6VBX6</accession>
<evidence type="ECO:0008006" key="3">
    <source>
        <dbReference type="Google" id="ProtNLM"/>
    </source>
</evidence>
<sequence>MLAIAPGPLAVGALINVPTFYLTGYSDYVVPDFAWVRWWQYNLQFNAPAWIANARGVTHFSPLDGSDAYRASGAALAWLKYLAFGDETASAYFVGPEWQLPQDKAFFSVHRNTLADNLR</sequence>
<proteinExistence type="predicted"/>
<dbReference type="EMBL" id="CP059399">
    <property type="protein sequence ID" value="QLY29217.1"/>
    <property type="molecule type" value="Genomic_DNA"/>
</dbReference>
<dbReference type="RefSeq" id="WP_181580422.1">
    <property type="nucleotide sequence ID" value="NZ_CP059399.1"/>
</dbReference>
<gene>
    <name evidence="1" type="ORF">H0264_28590</name>
</gene>
<evidence type="ECO:0000313" key="2">
    <source>
        <dbReference type="Proteomes" id="UP000515512"/>
    </source>
</evidence>